<feature type="region of interest" description="Disordered" evidence="1">
    <location>
        <begin position="354"/>
        <end position="379"/>
    </location>
</feature>
<proteinExistence type="predicted"/>
<organism evidence="2 3">
    <name type="scientific">candidate division WOR-3 bacterium</name>
    <dbReference type="NCBI Taxonomy" id="2052148"/>
    <lineage>
        <taxon>Bacteria</taxon>
        <taxon>Bacteria division WOR-3</taxon>
    </lineage>
</organism>
<protein>
    <submittedName>
        <fullName evidence="2">Uncharacterized protein</fullName>
    </submittedName>
</protein>
<dbReference type="EMBL" id="VGIR01000010">
    <property type="protein sequence ID" value="MBM3330782.1"/>
    <property type="molecule type" value="Genomic_DNA"/>
</dbReference>
<accession>A0A937XCQ1</accession>
<name>A0A937XCQ1_UNCW3</name>
<dbReference type="AlphaFoldDB" id="A0A937XCQ1"/>
<reference evidence="2" key="1">
    <citation type="submission" date="2019-03" db="EMBL/GenBank/DDBJ databases">
        <title>Lake Tanganyika Metagenome-Assembled Genomes (MAGs).</title>
        <authorList>
            <person name="Tran P."/>
        </authorList>
    </citation>
    <scope>NUCLEOTIDE SEQUENCE</scope>
    <source>
        <strain evidence="2">K_DeepCast_150m_m2_040</strain>
    </source>
</reference>
<comment type="caution">
    <text evidence="2">The sequence shown here is derived from an EMBL/GenBank/DDBJ whole genome shotgun (WGS) entry which is preliminary data.</text>
</comment>
<dbReference type="Proteomes" id="UP000779900">
    <property type="component" value="Unassembled WGS sequence"/>
</dbReference>
<evidence type="ECO:0000256" key="1">
    <source>
        <dbReference type="SAM" id="MobiDB-lite"/>
    </source>
</evidence>
<sequence length="379" mass="41620">MFSALCLALLAYAPVQFLQTEVTLSKGSSWSQDFILAPGDSLKVDASCLRQVGSSCGCLGGLGDLFMRKGDNVGRAVLAEWHGGIITSVYEQCKPEILYYTDKGGAFTLSIENHSGHRTNLYFITAARIPAQKKYAEFDASFRADTSYETTWVEKPVFKAFHDTVQELKRWTDTTYETVLQSVLTTDIVLEGTQMLEFELPEGSTGELAYSMFSNEAALRQKNEEVKGSITTMGRALTLVNPAYGLLAEVISAVSNPDGMNYSYKMYEGRTNWRGETDPRLFGYATGVANVVGKKEGVRVGTPCVLTITAGSKSLGQGVGEFFGGSKPKVHIDLATNVLEPRMERKSAQVQVVKERKEQTGTRKVPKVESSVTPHLPWK</sequence>
<gene>
    <name evidence="2" type="ORF">FJY68_02885</name>
</gene>
<evidence type="ECO:0000313" key="3">
    <source>
        <dbReference type="Proteomes" id="UP000779900"/>
    </source>
</evidence>
<evidence type="ECO:0000313" key="2">
    <source>
        <dbReference type="EMBL" id="MBM3330782.1"/>
    </source>
</evidence>